<organism evidence="1 2">
    <name type="scientific">Thalassococcus halodurans</name>
    <dbReference type="NCBI Taxonomy" id="373675"/>
    <lineage>
        <taxon>Bacteria</taxon>
        <taxon>Pseudomonadati</taxon>
        <taxon>Pseudomonadota</taxon>
        <taxon>Alphaproteobacteria</taxon>
        <taxon>Rhodobacterales</taxon>
        <taxon>Roseobacteraceae</taxon>
        <taxon>Thalassococcus</taxon>
    </lineage>
</organism>
<gene>
    <name evidence="1" type="ORF">SAMN04488045_2950</name>
</gene>
<accession>A0A1H6AH91</accession>
<dbReference type="AlphaFoldDB" id="A0A1H6AH91"/>
<keyword evidence="2" id="KW-1185">Reference proteome</keyword>
<sequence>MSRRKIRSVFISGAMAADPPSGKRFLTWARVFGLFIQNMLRIVALMMIKGHITALSHRPSAAATLGLLLLLTRL</sequence>
<dbReference type="EMBL" id="FNUZ01000005">
    <property type="protein sequence ID" value="SEG48139.1"/>
    <property type="molecule type" value="Genomic_DNA"/>
</dbReference>
<dbReference type="Proteomes" id="UP000236752">
    <property type="component" value="Unassembled WGS sequence"/>
</dbReference>
<name>A0A1H6AH91_9RHOB</name>
<evidence type="ECO:0000313" key="2">
    <source>
        <dbReference type="Proteomes" id="UP000236752"/>
    </source>
</evidence>
<protein>
    <submittedName>
        <fullName evidence="1">Uncharacterized protein</fullName>
    </submittedName>
</protein>
<reference evidence="1 2" key="1">
    <citation type="submission" date="2016-10" db="EMBL/GenBank/DDBJ databases">
        <authorList>
            <person name="de Groot N.N."/>
        </authorList>
    </citation>
    <scope>NUCLEOTIDE SEQUENCE [LARGE SCALE GENOMIC DNA]</scope>
    <source>
        <strain evidence="1 2">DSM 26915</strain>
    </source>
</reference>
<proteinExistence type="predicted"/>
<evidence type="ECO:0000313" key="1">
    <source>
        <dbReference type="EMBL" id="SEG48139.1"/>
    </source>
</evidence>